<dbReference type="Pfam" id="PF12796">
    <property type="entry name" value="Ank_2"/>
    <property type="match status" value="1"/>
</dbReference>
<reference evidence="2" key="1">
    <citation type="submission" date="2022-03" db="EMBL/GenBank/DDBJ databases">
        <authorList>
            <person name="Martin C."/>
        </authorList>
    </citation>
    <scope>NUCLEOTIDE SEQUENCE</scope>
</reference>
<dbReference type="PROSITE" id="PS50297">
    <property type="entry name" value="ANK_REP_REGION"/>
    <property type="match status" value="1"/>
</dbReference>
<feature type="compositionally biased region" description="Basic and acidic residues" evidence="1">
    <location>
        <begin position="151"/>
        <end position="174"/>
    </location>
</feature>
<dbReference type="InterPro" id="IPR036770">
    <property type="entry name" value="Ankyrin_rpt-contain_sf"/>
</dbReference>
<evidence type="ECO:0000256" key="1">
    <source>
        <dbReference type="SAM" id="MobiDB-lite"/>
    </source>
</evidence>
<evidence type="ECO:0000313" key="2">
    <source>
        <dbReference type="EMBL" id="CAH1775626.1"/>
    </source>
</evidence>
<comment type="caution">
    <text evidence="2">The sequence shown here is derived from an EMBL/GenBank/DDBJ whole genome shotgun (WGS) entry which is preliminary data.</text>
</comment>
<dbReference type="PROSITE" id="PS50088">
    <property type="entry name" value="ANK_REPEAT"/>
    <property type="match status" value="1"/>
</dbReference>
<dbReference type="SUPFAM" id="SSF48403">
    <property type="entry name" value="Ankyrin repeat"/>
    <property type="match status" value="1"/>
</dbReference>
<feature type="region of interest" description="Disordered" evidence="1">
    <location>
        <begin position="131"/>
        <end position="174"/>
    </location>
</feature>
<dbReference type="AlphaFoldDB" id="A0A8J1TP17"/>
<dbReference type="PANTHER" id="PTHR24201">
    <property type="entry name" value="ANK_REP_REGION DOMAIN-CONTAINING PROTEIN"/>
    <property type="match status" value="1"/>
</dbReference>
<evidence type="ECO:0000313" key="3">
    <source>
        <dbReference type="Proteomes" id="UP000749559"/>
    </source>
</evidence>
<feature type="compositionally biased region" description="Basic residues" evidence="1">
    <location>
        <begin position="206"/>
        <end position="215"/>
    </location>
</feature>
<gene>
    <name evidence="2" type="ORF">OFUS_LOCUS2909</name>
</gene>
<feature type="region of interest" description="Disordered" evidence="1">
    <location>
        <begin position="187"/>
        <end position="215"/>
    </location>
</feature>
<accession>A0A8J1TP17</accession>
<dbReference type="InterPro" id="IPR002110">
    <property type="entry name" value="Ankyrin_rpt"/>
</dbReference>
<dbReference type="InterPro" id="IPR050776">
    <property type="entry name" value="Ank_Repeat/CDKN_Inhibitor"/>
</dbReference>
<dbReference type="Gene3D" id="1.25.40.20">
    <property type="entry name" value="Ankyrin repeat-containing domain"/>
    <property type="match status" value="2"/>
</dbReference>
<dbReference type="SMART" id="SM00248">
    <property type="entry name" value="ANK"/>
    <property type="match status" value="3"/>
</dbReference>
<organism evidence="2 3">
    <name type="scientific">Owenia fusiformis</name>
    <name type="common">Polychaete worm</name>
    <dbReference type="NCBI Taxonomy" id="6347"/>
    <lineage>
        <taxon>Eukaryota</taxon>
        <taxon>Metazoa</taxon>
        <taxon>Spiralia</taxon>
        <taxon>Lophotrochozoa</taxon>
        <taxon>Annelida</taxon>
        <taxon>Polychaeta</taxon>
        <taxon>Sedentaria</taxon>
        <taxon>Canalipalpata</taxon>
        <taxon>Sabellida</taxon>
        <taxon>Oweniida</taxon>
        <taxon>Oweniidae</taxon>
        <taxon>Owenia</taxon>
    </lineage>
</organism>
<dbReference type="OrthoDB" id="194358at2759"/>
<dbReference type="EMBL" id="CAIIXF020000001">
    <property type="protein sequence ID" value="CAH1775626.1"/>
    <property type="molecule type" value="Genomic_DNA"/>
</dbReference>
<name>A0A8J1TP17_OWEFU</name>
<dbReference type="PANTHER" id="PTHR24201:SF15">
    <property type="entry name" value="ANKYRIN REPEAT DOMAIN-CONTAINING PROTEIN 66"/>
    <property type="match status" value="1"/>
</dbReference>
<proteinExistence type="predicted"/>
<dbReference type="Proteomes" id="UP000749559">
    <property type="component" value="Unassembled WGS sequence"/>
</dbReference>
<protein>
    <submittedName>
        <fullName evidence="2">Uncharacterized protein</fullName>
    </submittedName>
</protein>
<sequence length="215" mass="24216">MASGLELHEAAAIGDCDSLEEYLMVGKYDVNLKDVEWGNRTPLHWACTKGYVEVIRLLLNNGAVGNPRMDNGWTPAHCAAECGRIHVLRALHNANICVYKRDVYGDTPRDIAERYGQVECQKFLIIAEEEQRDKRRNAGKPEESDDEDDRPDSSKPREKRYLTSESTKNRLSESLKIKTLPDVALQVTSDLRIKNKDSNKAGTKSQKNKSKKGKG</sequence>
<keyword evidence="3" id="KW-1185">Reference proteome</keyword>